<reference evidence="1 2" key="1">
    <citation type="journal article" date="2021" name="Environ. Microbiol.">
        <title>Gene family expansions and transcriptome signatures uncover fungal adaptations to wood decay.</title>
        <authorList>
            <person name="Hage H."/>
            <person name="Miyauchi S."/>
            <person name="Viragh M."/>
            <person name="Drula E."/>
            <person name="Min B."/>
            <person name="Chaduli D."/>
            <person name="Navarro D."/>
            <person name="Favel A."/>
            <person name="Norest M."/>
            <person name="Lesage-Meessen L."/>
            <person name="Balint B."/>
            <person name="Merenyi Z."/>
            <person name="de Eugenio L."/>
            <person name="Morin E."/>
            <person name="Martinez A.T."/>
            <person name="Baldrian P."/>
            <person name="Stursova M."/>
            <person name="Martinez M.J."/>
            <person name="Novotny C."/>
            <person name="Magnuson J.K."/>
            <person name="Spatafora J.W."/>
            <person name="Maurice S."/>
            <person name="Pangilinan J."/>
            <person name="Andreopoulos W."/>
            <person name="LaButti K."/>
            <person name="Hundley H."/>
            <person name="Na H."/>
            <person name="Kuo A."/>
            <person name="Barry K."/>
            <person name="Lipzen A."/>
            <person name="Henrissat B."/>
            <person name="Riley R."/>
            <person name="Ahrendt S."/>
            <person name="Nagy L.G."/>
            <person name="Grigoriev I.V."/>
            <person name="Martin F."/>
            <person name="Rosso M.N."/>
        </authorList>
    </citation>
    <scope>NUCLEOTIDE SEQUENCE [LARGE SCALE GENOMIC DNA]</scope>
    <source>
        <strain evidence="1 2">CIRM-BRFM 1785</strain>
    </source>
</reference>
<evidence type="ECO:0000313" key="1">
    <source>
        <dbReference type="EMBL" id="KAH9840654.1"/>
    </source>
</evidence>
<proteinExistence type="predicted"/>
<gene>
    <name evidence="1" type="ORF">C8Q71DRAFT_846023</name>
</gene>
<accession>A0ABQ8KRU6</accession>
<dbReference type="RefSeq" id="XP_047782120.1">
    <property type="nucleotide sequence ID" value="XM_047926622.1"/>
</dbReference>
<keyword evidence="2" id="KW-1185">Reference proteome</keyword>
<dbReference type="Proteomes" id="UP000814176">
    <property type="component" value="Unassembled WGS sequence"/>
</dbReference>
<sequence>MAATTGGAADWGIFSAVTTASMDGAPSKVFVSAETTDPPLPSLSRSWTTATMGVGTAAATGMGTAAATGMGTAAATGMGTAIRGDAVAGLVGTDFATVEDSLAFRGSDGFGKHIDEQPCDGAWTVAGRLLAFVAATFLARFWPRMVEATLAAEPSDALWCSAPSSVDRFRFFDTCGAALALGGSIDMASEAPLRRGPLNVLAERGIDSSRILRAKSPRTGFAPVNAALLRTGESSITIGSACVPDGYVNFDGRGASFEVGVASRLRRRGVVGSFWYTFREVDASATVTGE</sequence>
<evidence type="ECO:0000313" key="2">
    <source>
        <dbReference type="Proteomes" id="UP000814176"/>
    </source>
</evidence>
<dbReference type="EMBL" id="JADCUA010000004">
    <property type="protein sequence ID" value="KAH9840654.1"/>
    <property type="molecule type" value="Genomic_DNA"/>
</dbReference>
<organism evidence="1 2">
    <name type="scientific">Rhodofomes roseus</name>
    <dbReference type="NCBI Taxonomy" id="34475"/>
    <lineage>
        <taxon>Eukaryota</taxon>
        <taxon>Fungi</taxon>
        <taxon>Dikarya</taxon>
        <taxon>Basidiomycota</taxon>
        <taxon>Agaricomycotina</taxon>
        <taxon>Agaricomycetes</taxon>
        <taxon>Polyporales</taxon>
        <taxon>Rhodofomes</taxon>
    </lineage>
</organism>
<comment type="caution">
    <text evidence="1">The sequence shown here is derived from an EMBL/GenBank/DDBJ whole genome shotgun (WGS) entry which is preliminary data.</text>
</comment>
<protein>
    <submittedName>
        <fullName evidence="1">Uncharacterized protein</fullName>
    </submittedName>
</protein>
<dbReference type="GeneID" id="72007354"/>
<name>A0ABQ8KRU6_9APHY</name>